<dbReference type="PANTHER" id="PTHR12701:SF20">
    <property type="entry name" value="ENDOPLASMIC RETICULUM TRANSMEMBRANE PROTEIN"/>
    <property type="match status" value="1"/>
</dbReference>
<organism evidence="2 3">
    <name type="scientific">Riccia sorocarpa</name>
    <dbReference type="NCBI Taxonomy" id="122646"/>
    <lineage>
        <taxon>Eukaryota</taxon>
        <taxon>Viridiplantae</taxon>
        <taxon>Streptophyta</taxon>
        <taxon>Embryophyta</taxon>
        <taxon>Marchantiophyta</taxon>
        <taxon>Marchantiopsida</taxon>
        <taxon>Marchantiidae</taxon>
        <taxon>Marchantiales</taxon>
        <taxon>Ricciaceae</taxon>
        <taxon>Riccia</taxon>
    </lineage>
</organism>
<dbReference type="GO" id="GO:0006888">
    <property type="term" value="P:endoplasmic reticulum to Golgi vesicle-mediated transport"/>
    <property type="evidence" value="ECO:0007669"/>
    <property type="project" value="UniProtKB-UniRule"/>
</dbReference>
<keyword evidence="1" id="KW-0813">Transport</keyword>
<dbReference type="EMBL" id="JBJQOH010000001">
    <property type="protein sequence ID" value="KAL3701830.1"/>
    <property type="molecule type" value="Genomic_DNA"/>
</dbReference>
<comment type="subcellular location">
    <subcellularLocation>
        <location evidence="1">Endoplasmic reticulum membrane</location>
        <topology evidence="1">Multi-pass membrane protein</topology>
    </subcellularLocation>
</comment>
<keyword evidence="1" id="KW-1133">Transmembrane helix</keyword>
<reference evidence="2 3" key="1">
    <citation type="submission" date="2024-09" db="EMBL/GenBank/DDBJ databases">
        <title>Chromosome-scale assembly of Riccia sorocarpa.</title>
        <authorList>
            <person name="Paukszto L."/>
        </authorList>
    </citation>
    <scope>NUCLEOTIDE SEQUENCE [LARGE SCALE GENOMIC DNA]</scope>
    <source>
        <strain evidence="2">LP-2024</strain>
        <tissue evidence="2">Aerial parts of the thallus</tissue>
    </source>
</reference>
<proteinExistence type="inferred from homology"/>
<accession>A0ABD3IHC5</accession>
<protein>
    <recommendedName>
        <fullName evidence="1">Endoplasmic reticulum transmembrane protein</fullName>
    </recommendedName>
</protein>
<dbReference type="Proteomes" id="UP001633002">
    <property type="component" value="Unassembled WGS sequence"/>
</dbReference>
<dbReference type="InterPro" id="IPR008417">
    <property type="entry name" value="BAP29/BAP31"/>
</dbReference>
<sequence>MALEWMVMGAAAGVEAVLLLLLTLPLPKPLAKNIVKLMKAALRPLMAVLPFALFQLLDVYWKYENRISCATEHCSILERDRYEKSNYKGQRNGLLALLAGFLYWMIYRYFYAYTPIMQGGIREENMLGLWKISSFPAAVVA</sequence>
<comment type="function">
    <text evidence="1">May play a role in anterograde transport of membrane proteins from the endoplasmic reticulum to the Golgi.</text>
</comment>
<feature type="transmembrane region" description="Helical" evidence="1">
    <location>
        <begin position="45"/>
        <end position="63"/>
    </location>
</feature>
<dbReference type="GO" id="GO:0006886">
    <property type="term" value="P:intracellular protein transport"/>
    <property type="evidence" value="ECO:0007669"/>
    <property type="project" value="UniProtKB-UniRule"/>
</dbReference>
<keyword evidence="1" id="KW-0472">Membrane</keyword>
<keyword evidence="1" id="KW-0256">Endoplasmic reticulum</keyword>
<dbReference type="AlphaFoldDB" id="A0ABD3IHC5"/>
<comment type="similarity">
    <text evidence="1">Belongs to the BCAP29/BCAP31 family.</text>
</comment>
<gene>
    <name evidence="2" type="ORF">R1sor_019852</name>
</gene>
<keyword evidence="1" id="KW-0931">ER-Golgi transport</keyword>
<dbReference type="GO" id="GO:0005789">
    <property type="term" value="C:endoplasmic reticulum membrane"/>
    <property type="evidence" value="ECO:0007669"/>
    <property type="project" value="UniProtKB-SubCell"/>
</dbReference>
<dbReference type="GO" id="GO:0070973">
    <property type="term" value="P:protein localization to endoplasmic reticulum exit site"/>
    <property type="evidence" value="ECO:0007669"/>
    <property type="project" value="UniProtKB-UniRule"/>
</dbReference>
<evidence type="ECO:0000313" key="2">
    <source>
        <dbReference type="EMBL" id="KAL3701830.1"/>
    </source>
</evidence>
<dbReference type="PANTHER" id="PTHR12701">
    <property type="entry name" value="BCR-ASSOCIATED PROTEIN, BAP"/>
    <property type="match status" value="1"/>
</dbReference>
<feature type="transmembrane region" description="Helical" evidence="1">
    <location>
        <begin position="93"/>
        <end position="111"/>
    </location>
</feature>
<keyword evidence="1" id="KW-0812">Transmembrane</keyword>
<name>A0ABD3IHC5_9MARC</name>
<evidence type="ECO:0000313" key="3">
    <source>
        <dbReference type="Proteomes" id="UP001633002"/>
    </source>
</evidence>
<comment type="caution">
    <text evidence="2">The sequence shown here is derived from an EMBL/GenBank/DDBJ whole genome shotgun (WGS) entry which is preliminary data.</text>
</comment>
<keyword evidence="1" id="KW-0653">Protein transport</keyword>
<feature type="transmembrane region" description="Helical" evidence="1">
    <location>
        <begin position="6"/>
        <end position="24"/>
    </location>
</feature>
<evidence type="ECO:0000256" key="1">
    <source>
        <dbReference type="RuleBase" id="RU367026"/>
    </source>
</evidence>
<keyword evidence="3" id="KW-1185">Reference proteome</keyword>